<evidence type="ECO:0000313" key="1">
    <source>
        <dbReference type="EMBL" id="GGB30906.1"/>
    </source>
</evidence>
<accession>A0A916WSN2</accession>
<proteinExistence type="predicted"/>
<dbReference type="Proteomes" id="UP000621454">
    <property type="component" value="Unassembled WGS sequence"/>
</dbReference>
<comment type="caution">
    <text evidence="1">The sequence shown here is derived from an EMBL/GenBank/DDBJ whole genome shotgun (WGS) entry which is preliminary data.</text>
</comment>
<dbReference type="EMBL" id="BMGC01000010">
    <property type="protein sequence ID" value="GGB30906.1"/>
    <property type="molecule type" value="Genomic_DNA"/>
</dbReference>
<protein>
    <submittedName>
        <fullName evidence="1">Uncharacterized protein</fullName>
    </submittedName>
</protein>
<dbReference type="AlphaFoldDB" id="A0A916WSN2"/>
<reference evidence="1" key="2">
    <citation type="submission" date="2020-09" db="EMBL/GenBank/DDBJ databases">
        <authorList>
            <person name="Sun Q."/>
            <person name="Zhou Y."/>
        </authorList>
    </citation>
    <scope>NUCLEOTIDE SEQUENCE</scope>
    <source>
        <strain evidence="1">CGMCC 1.12827</strain>
    </source>
</reference>
<organism evidence="1 2">
    <name type="scientific">Gordonia jinhuaensis</name>
    <dbReference type="NCBI Taxonomy" id="1517702"/>
    <lineage>
        <taxon>Bacteria</taxon>
        <taxon>Bacillati</taxon>
        <taxon>Actinomycetota</taxon>
        <taxon>Actinomycetes</taxon>
        <taxon>Mycobacteriales</taxon>
        <taxon>Gordoniaceae</taxon>
        <taxon>Gordonia</taxon>
    </lineage>
</organism>
<name>A0A916WSN2_9ACTN</name>
<sequence>MRLDSSADMPSTDLPIDEVAAFRERRQHGFDTRIVALDGTTIELSTASETGASPCSVIRVTGPGAAGDSSELAVESLPALQALVESGALCVMLAAHRDATVRAAG</sequence>
<reference evidence="1" key="1">
    <citation type="journal article" date="2014" name="Int. J. Syst. Evol. Microbiol.">
        <title>Complete genome sequence of Corynebacterium casei LMG S-19264T (=DSM 44701T), isolated from a smear-ripened cheese.</title>
        <authorList>
            <consortium name="US DOE Joint Genome Institute (JGI-PGF)"/>
            <person name="Walter F."/>
            <person name="Albersmeier A."/>
            <person name="Kalinowski J."/>
            <person name="Ruckert C."/>
        </authorList>
    </citation>
    <scope>NUCLEOTIDE SEQUENCE</scope>
    <source>
        <strain evidence="1">CGMCC 1.12827</strain>
    </source>
</reference>
<keyword evidence="2" id="KW-1185">Reference proteome</keyword>
<gene>
    <name evidence="1" type="ORF">GCM10011489_18910</name>
</gene>
<evidence type="ECO:0000313" key="2">
    <source>
        <dbReference type="Proteomes" id="UP000621454"/>
    </source>
</evidence>